<reference evidence="2" key="1">
    <citation type="submission" date="2021-01" db="UniProtKB">
        <authorList>
            <consortium name="EnsemblMetazoa"/>
        </authorList>
    </citation>
    <scope>IDENTIFICATION</scope>
</reference>
<feature type="compositionally biased region" description="Acidic residues" evidence="1">
    <location>
        <begin position="249"/>
        <end position="280"/>
    </location>
</feature>
<dbReference type="EnsemblMetazoa" id="CLYHEMT012085.1">
    <property type="protein sequence ID" value="CLYHEMP012085.1"/>
    <property type="gene ID" value="CLYHEMG012085"/>
</dbReference>
<feature type="compositionally biased region" description="Acidic residues" evidence="1">
    <location>
        <begin position="318"/>
        <end position="351"/>
    </location>
</feature>
<dbReference type="AlphaFoldDB" id="A0A7M5WMS3"/>
<evidence type="ECO:0000256" key="1">
    <source>
        <dbReference type="SAM" id="MobiDB-lite"/>
    </source>
</evidence>
<keyword evidence="3" id="KW-1185">Reference proteome</keyword>
<protein>
    <submittedName>
        <fullName evidence="2">Uncharacterized protein</fullName>
    </submittedName>
</protein>
<name>A0A7M5WMS3_9CNID</name>
<dbReference type="Proteomes" id="UP000594262">
    <property type="component" value="Unplaced"/>
</dbReference>
<evidence type="ECO:0000313" key="2">
    <source>
        <dbReference type="EnsemblMetazoa" id="CLYHEMP012085.1"/>
    </source>
</evidence>
<sequence length="360" mass="42621">GREKSWFFSSANMKKLKSHFSKFFSVIFCCFLKKSDEDIPETDFGDGKGAKKVSSVIEAEDTLKKENTNATVQQRNYKENFKDIFRHYGYEKLTEMRDTLQKMLMKQKFLNNVDQSRQNLELDDYEIKRFFGRAEGPKRRRLLELDDYEMKRFFGRAEGLKRRKAYFSDPFNMWQVKKVEKQDLWEFFMLTGKLPWECLEEIGWDYDTVESMGIETLFPIQEKEFEDEVNHDDFCDENYESEYSYYTDSESEYETNAEIETESESGVEENNVEEDSESEDEGRRDPHAVLLRLFPPSQPDPEWVERYGHIAAGAYASDSEESESEESEEESEDEVSEYELDDESEDEEDGDVFNPFAHEL</sequence>
<feature type="region of interest" description="Disordered" evidence="1">
    <location>
        <begin position="248"/>
        <end position="360"/>
    </location>
</feature>
<proteinExistence type="predicted"/>
<organism evidence="2 3">
    <name type="scientific">Clytia hemisphaerica</name>
    <dbReference type="NCBI Taxonomy" id="252671"/>
    <lineage>
        <taxon>Eukaryota</taxon>
        <taxon>Metazoa</taxon>
        <taxon>Cnidaria</taxon>
        <taxon>Hydrozoa</taxon>
        <taxon>Hydroidolina</taxon>
        <taxon>Leptothecata</taxon>
        <taxon>Obeliida</taxon>
        <taxon>Clytiidae</taxon>
        <taxon>Clytia</taxon>
    </lineage>
</organism>
<accession>A0A7M5WMS3</accession>
<evidence type="ECO:0000313" key="3">
    <source>
        <dbReference type="Proteomes" id="UP000594262"/>
    </source>
</evidence>